<feature type="transmembrane region" description="Helical" evidence="4">
    <location>
        <begin position="135"/>
        <end position="153"/>
    </location>
</feature>
<dbReference type="EMBL" id="MIPT01000001">
    <property type="protein sequence ID" value="OHT18845.1"/>
    <property type="molecule type" value="Genomic_DNA"/>
</dbReference>
<organism evidence="6 7">
    <name type="scientific">Edaphosphingomonas haloaromaticamans</name>
    <dbReference type="NCBI Taxonomy" id="653954"/>
    <lineage>
        <taxon>Bacteria</taxon>
        <taxon>Pseudomonadati</taxon>
        <taxon>Pseudomonadota</taxon>
        <taxon>Alphaproteobacteria</taxon>
        <taxon>Sphingomonadales</taxon>
        <taxon>Rhizorhabdaceae</taxon>
        <taxon>Edaphosphingomonas</taxon>
    </lineage>
</organism>
<dbReference type="PANTHER" id="PTHR23534">
    <property type="entry name" value="MFS PERMEASE"/>
    <property type="match status" value="1"/>
</dbReference>
<feature type="transmembrane region" description="Helical" evidence="4">
    <location>
        <begin position="281"/>
        <end position="299"/>
    </location>
</feature>
<dbReference type="InterPro" id="IPR011701">
    <property type="entry name" value="MFS"/>
</dbReference>
<sequence>MLRRAASFRSTVFRLAVAQALYLGGTAIAFAFSGIIGGRLAPDPSLSTLPAALMTVATMLTTIPASLLMGRFGRRIGFVAGAAAGSVGAGVAAWGIAQGSFALFCAGNALLGTYQAFAMYYRFAAAEAADERGKGAQAVGWVLTGGIAAALLGPSIGAWSRTAIPTVEFAGSYLAAVPLSLLALGVVATLALAPPSASVTAGARRPLGLIARQPVFIAAVVNAVVAYAVMSFVMTASPLAIVAAGHGVDAAASLTRWHLLGMFAPSFVTGKLVARIGPVSVLLAGGAVVLASLFGALAGNSALHFNAALLVLGVGWNLLYVAATALLTQSYWPAERARVQGLNEFLVFGGTAAASLAAGAVQTKLGWEIVTQSAAPLVILAMGVTSWAALHGRKRPAEALDADRQQSS</sequence>
<keyword evidence="1 4" id="KW-0812">Transmembrane</keyword>
<comment type="caution">
    <text evidence="6">The sequence shown here is derived from an EMBL/GenBank/DDBJ whole genome shotgun (WGS) entry which is preliminary data.</text>
</comment>
<dbReference type="PANTHER" id="PTHR23534:SF1">
    <property type="entry name" value="MAJOR FACILITATOR SUPERFAMILY PROTEIN"/>
    <property type="match status" value="1"/>
</dbReference>
<keyword evidence="2 4" id="KW-1133">Transmembrane helix</keyword>
<evidence type="ECO:0000256" key="3">
    <source>
        <dbReference type="ARBA" id="ARBA00023136"/>
    </source>
</evidence>
<feature type="transmembrane region" description="Helical" evidence="4">
    <location>
        <begin position="373"/>
        <end position="390"/>
    </location>
</feature>
<feature type="domain" description="Major facilitator superfamily (MFS) profile" evidence="5">
    <location>
        <begin position="215"/>
        <end position="408"/>
    </location>
</feature>
<evidence type="ECO:0000313" key="7">
    <source>
        <dbReference type="Proteomes" id="UP000179467"/>
    </source>
</evidence>
<dbReference type="RefSeq" id="WP_070932597.1">
    <property type="nucleotide sequence ID" value="NZ_MIPT01000001.1"/>
</dbReference>
<feature type="transmembrane region" description="Helical" evidence="4">
    <location>
        <begin position="101"/>
        <end position="123"/>
    </location>
</feature>
<dbReference type="InterPro" id="IPR020846">
    <property type="entry name" value="MFS_dom"/>
</dbReference>
<protein>
    <submittedName>
        <fullName evidence="6">Major Facilitator Superfamily protein</fullName>
    </submittedName>
</protein>
<evidence type="ECO:0000256" key="4">
    <source>
        <dbReference type="SAM" id="Phobius"/>
    </source>
</evidence>
<gene>
    <name evidence="6" type="ORF">BHE75_00824</name>
</gene>
<dbReference type="AlphaFoldDB" id="A0A1S1H9U0"/>
<reference evidence="6 7" key="1">
    <citation type="submission" date="2016-09" db="EMBL/GenBank/DDBJ databases">
        <title>Metabolic pathway, cell adaptation mechanisms and a novel monoxygenase revealed through proteogenomic-transcription analysis of a Sphingomonas haloaromaticamans strain degrading the fungicide ortho-phenylphenol.</title>
        <authorList>
            <person name="Perruchon C."/>
            <person name="Papadopoulou E.S."/>
            <person name="Rousidou C."/>
            <person name="Vasileiadis S."/>
            <person name="Tanou G."/>
            <person name="Amoutzias G."/>
            <person name="Molassiotis A."/>
            <person name="Karpouzas D.G."/>
        </authorList>
    </citation>
    <scope>NUCLEOTIDE SEQUENCE [LARGE SCALE GENOMIC DNA]</scope>
    <source>
        <strain evidence="6 7">P3</strain>
    </source>
</reference>
<dbReference type="GO" id="GO:0022857">
    <property type="term" value="F:transmembrane transporter activity"/>
    <property type="evidence" value="ECO:0007669"/>
    <property type="project" value="InterPro"/>
</dbReference>
<dbReference type="InterPro" id="IPR036259">
    <property type="entry name" value="MFS_trans_sf"/>
</dbReference>
<proteinExistence type="predicted"/>
<dbReference type="PROSITE" id="PS50850">
    <property type="entry name" value="MFS"/>
    <property type="match status" value="1"/>
</dbReference>
<dbReference type="Pfam" id="PF07690">
    <property type="entry name" value="MFS_1"/>
    <property type="match status" value="1"/>
</dbReference>
<dbReference type="Gene3D" id="1.20.1250.20">
    <property type="entry name" value="MFS general substrate transporter like domains"/>
    <property type="match status" value="1"/>
</dbReference>
<dbReference type="Proteomes" id="UP000179467">
    <property type="component" value="Unassembled WGS sequence"/>
</dbReference>
<evidence type="ECO:0000313" key="6">
    <source>
        <dbReference type="EMBL" id="OHT18845.1"/>
    </source>
</evidence>
<keyword evidence="7" id="KW-1185">Reference proteome</keyword>
<feature type="transmembrane region" description="Helical" evidence="4">
    <location>
        <begin position="48"/>
        <end position="69"/>
    </location>
</feature>
<evidence type="ECO:0000256" key="1">
    <source>
        <dbReference type="ARBA" id="ARBA00022692"/>
    </source>
</evidence>
<dbReference type="SUPFAM" id="SSF103473">
    <property type="entry name" value="MFS general substrate transporter"/>
    <property type="match status" value="1"/>
</dbReference>
<feature type="transmembrane region" description="Helical" evidence="4">
    <location>
        <begin position="76"/>
        <end position="95"/>
    </location>
</feature>
<feature type="transmembrane region" description="Helical" evidence="4">
    <location>
        <begin position="173"/>
        <end position="193"/>
    </location>
</feature>
<feature type="transmembrane region" description="Helical" evidence="4">
    <location>
        <begin position="305"/>
        <end position="327"/>
    </location>
</feature>
<feature type="transmembrane region" description="Helical" evidence="4">
    <location>
        <begin position="214"/>
        <end position="237"/>
    </location>
</feature>
<name>A0A1S1H9U0_9SPHN</name>
<evidence type="ECO:0000259" key="5">
    <source>
        <dbReference type="PROSITE" id="PS50850"/>
    </source>
</evidence>
<keyword evidence="3 4" id="KW-0472">Membrane</keyword>
<accession>A0A1S1H9U0</accession>
<evidence type="ECO:0000256" key="2">
    <source>
        <dbReference type="ARBA" id="ARBA00022989"/>
    </source>
</evidence>
<feature type="transmembrane region" description="Helical" evidence="4">
    <location>
        <begin position="12"/>
        <end position="36"/>
    </location>
</feature>